<reference evidence="3" key="1">
    <citation type="submission" date="2014-01" db="EMBL/GenBank/DDBJ databases">
        <title>The Genome Sequence of Anopheles melas CM1001059_A (V2).</title>
        <authorList>
            <consortium name="The Broad Institute Genomics Platform"/>
            <person name="Neafsey D.E."/>
            <person name="Besansky N."/>
            <person name="Howell P."/>
            <person name="Walton C."/>
            <person name="Young S.K."/>
            <person name="Zeng Q."/>
            <person name="Gargeya S."/>
            <person name="Fitzgerald M."/>
            <person name="Haas B."/>
            <person name="Abouelleil A."/>
            <person name="Allen A.W."/>
            <person name="Alvarado L."/>
            <person name="Arachchi H.M."/>
            <person name="Berlin A.M."/>
            <person name="Chapman S.B."/>
            <person name="Gainer-Dewar J."/>
            <person name="Goldberg J."/>
            <person name="Griggs A."/>
            <person name="Gujja S."/>
            <person name="Hansen M."/>
            <person name="Howarth C."/>
            <person name="Imamovic A."/>
            <person name="Ireland A."/>
            <person name="Larimer J."/>
            <person name="McCowan C."/>
            <person name="Murphy C."/>
            <person name="Pearson M."/>
            <person name="Poon T.W."/>
            <person name="Priest M."/>
            <person name="Roberts A."/>
            <person name="Saif S."/>
            <person name="Shea T."/>
            <person name="Sisk P."/>
            <person name="Sykes S."/>
            <person name="Wortman J."/>
            <person name="Nusbaum C."/>
            <person name="Birren B."/>
        </authorList>
    </citation>
    <scope>NUCLEOTIDE SEQUENCE [LARGE SCALE GENOMIC DNA]</scope>
    <source>
        <strain evidence="3">CM1001059</strain>
    </source>
</reference>
<proteinExistence type="predicted"/>
<name>A0A182TWZ0_9DIPT</name>
<keyword evidence="3" id="KW-1185">Reference proteome</keyword>
<dbReference type="STRING" id="34690.A0A182TWZ0"/>
<organism evidence="2 3">
    <name type="scientific">Anopheles melas</name>
    <dbReference type="NCBI Taxonomy" id="34690"/>
    <lineage>
        <taxon>Eukaryota</taxon>
        <taxon>Metazoa</taxon>
        <taxon>Ecdysozoa</taxon>
        <taxon>Arthropoda</taxon>
        <taxon>Hexapoda</taxon>
        <taxon>Insecta</taxon>
        <taxon>Pterygota</taxon>
        <taxon>Neoptera</taxon>
        <taxon>Endopterygota</taxon>
        <taxon>Diptera</taxon>
        <taxon>Nematocera</taxon>
        <taxon>Culicoidea</taxon>
        <taxon>Culicidae</taxon>
        <taxon>Anophelinae</taxon>
        <taxon>Anopheles</taxon>
    </lineage>
</organism>
<evidence type="ECO:0000313" key="2">
    <source>
        <dbReference type="EnsemblMetazoa" id="AMEC009815-PA"/>
    </source>
</evidence>
<protein>
    <submittedName>
        <fullName evidence="2">Uncharacterized protein</fullName>
    </submittedName>
</protein>
<feature type="region of interest" description="Disordered" evidence="1">
    <location>
        <begin position="1"/>
        <end position="23"/>
    </location>
</feature>
<evidence type="ECO:0000313" key="3">
    <source>
        <dbReference type="Proteomes" id="UP000075902"/>
    </source>
</evidence>
<dbReference type="AlphaFoldDB" id="A0A182TWZ0"/>
<dbReference type="Proteomes" id="UP000075902">
    <property type="component" value="Unassembled WGS sequence"/>
</dbReference>
<sequence>MLDTISRRRKDDEPHTTNGGGRRLPLRSIHRTMHLTEGVLAAAALLIISQCVVRVDSWVPDVQSKIRIPYGKCVSELLSECVCRFIAPVYMLCKPILVTVSSGVWTRVLDVQLLFYNVTNEATFR</sequence>
<dbReference type="EnsemblMetazoa" id="AMEC009815-RA">
    <property type="protein sequence ID" value="AMEC009815-PA"/>
    <property type="gene ID" value="AMEC009815"/>
</dbReference>
<evidence type="ECO:0000256" key="1">
    <source>
        <dbReference type="SAM" id="MobiDB-lite"/>
    </source>
</evidence>
<feature type="compositionally biased region" description="Basic and acidic residues" evidence="1">
    <location>
        <begin position="1"/>
        <end position="15"/>
    </location>
</feature>
<accession>A0A182TWZ0</accession>
<dbReference type="VEuPathDB" id="VectorBase:AMEC009815"/>
<reference evidence="2" key="2">
    <citation type="submission" date="2020-05" db="UniProtKB">
        <authorList>
            <consortium name="EnsemblMetazoa"/>
        </authorList>
    </citation>
    <scope>IDENTIFICATION</scope>
    <source>
        <strain evidence="2">CM1001059</strain>
    </source>
</reference>